<feature type="non-terminal residue" evidence="2">
    <location>
        <position position="1"/>
    </location>
</feature>
<accession>A0ABV0Z4P1</accession>
<feature type="region of interest" description="Disordered" evidence="1">
    <location>
        <begin position="1"/>
        <end position="145"/>
    </location>
</feature>
<evidence type="ECO:0000256" key="1">
    <source>
        <dbReference type="SAM" id="MobiDB-lite"/>
    </source>
</evidence>
<organism evidence="2 3">
    <name type="scientific">Ameca splendens</name>
    <dbReference type="NCBI Taxonomy" id="208324"/>
    <lineage>
        <taxon>Eukaryota</taxon>
        <taxon>Metazoa</taxon>
        <taxon>Chordata</taxon>
        <taxon>Craniata</taxon>
        <taxon>Vertebrata</taxon>
        <taxon>Euteleostomi</taxon>
        <taxon>Actinopterygii</taxon>
        <taxon>Neopterygii</taxon>
        <taxon>Teleostei</taxon>
        <taxon>Neoteleostei</taxon>
        <taxon>Acanthomorphata</taxon>
        <taxon>Ovalentaria</taxon>
        <taxon>Atherinomorphae</taxon>
        <taxon>Cyprinodontiformes</taxon>
        <taxon>Goodeidae</taxon>
        <taxon>Ameca</taxon>
    </lineage>
</organism>
<gene>
    <name evidence="2" type="ORF">AMECASPLE_033149</name>
</gene>
<feature type="compositionally biased region" description="Pro residues" evidence="1">
    <location>
        <begin position="64"/>
        <end position="74"/>
    </location>
</feature>
<dbReference type="Proteomes" id="UP001469553">
    <property type="component" value="Unassembled WGS sequence"/>
</dbReference>
<feature type="non-terminal residue" evidence="2">
    <location>
        <position position="145"/>
    </location>
</feature>
<evidence type="ECO:0000313" key="3">
    <source>
        <dbReference type="Proteomes" id="UP001469553"/>
    </source>
</evidence>
<protein>
    <submittedName>
        <fullName evidence="2">Uncharacterized protein</fullName>
    </submittedName>
</protein>
<proteinExistence type="predicted"/>
<evidence type="ECO:0000313" key="2">
    <source>
        <dbReference type="EMBL" id="MEQ2301169.1"/>
    </source>
</evidence>
<comment type="caution">
    <text evidence="2">The sequence shown here is derived from an EMBL/GenBank/DDBJ whole genome shotgun (WGS) entry which is preliminary data.</text>
</comment>
<feature type="compositionally biased region" description="Polar residues" evidence="1">
    <location>
        <begin position="136"/>
        <end position="145"/>
    </location>
</feature>
<name>A0ABV0Z4P1_9TELE</name>
<reference evidence="2 3" key="1">
    <citation type="submission" date="2021-06" db="EMBL/GenBank/DDBJ databases">
        <authorList>
            <person name="Palmer J.M."/>
        </authorList>
    </citation>
    <scope>NUCLEOTIDE SEQUENCE [LARGE SCALE GENOMIC DNA]</scope>
    <source>
        <strain evidence="2 3">AS_MEX2019</strain>
        <tissue evidence="2">Muscle</tissue>
    </source>
</reference>
<feature type="compositionally biased region" description="Acidic residues" evidence="1">
    <location>
        <begin position="17"/>
        <end position="52"/>
    </location>
</feature>
<feature type="compositionally biased region" description="Basic and acidic residues" evidence="1">
    <location>
        <begin position="114"/>
        <end position="126"/>
    </location>
</feature>
<sequence>STPKYNEPAEMNTDGGWGEDEFDDEEFDDDYESPYSDDEDERDYESPNEEQDPDRTDNNMSTRGPPPVLCPRPPNSTLSAPTGRMPGESLSRRDPSPHGAGRPPGNFPSGPPKVCRDSKPGRDSRNTRSPVRGKTRTQTACWMTS</sequence>
<keyword evidence="3" id="KW-1185">Reference proteome</keyword>
<dbReference type="EMBL" id="JAHRIP010051462">
    <property type="protein sequence ID" value="MEQ2301169.1"/>
    <property type="molecule type" value="Genomic_DNA"/>
</dbReference>